<dbReference type="Proteomes" id="UP000199365">
    <property type="component" value="Unassembled WGS sequence"/>
</dbReference>
<dbReference type="InterPro" id="IPR015797">
    <property type="entry name" value="NUDIX_hydrolase-like_dom_sf"/>
</dbReference>
<dbReference type="GO" id="GO:0016787">
    <property type="term" value="F:hydrolase activity"/>
    <property type="evidence" value="ECO:0007669"/>
    <property type="project" value="UniProtKB-KW"/>
</dbReference>
<organism evidence="5 6">
    <name type="scientific">Paraburkholderia tuberum</name>
    <dbReference type="NCBI Taxonomy" id="157910"/>
    <lineage>
        <taxon>Bacteria</taxon>
        <taxon>Pseudomonadati</taxon>
        <taxon>Pseudomonadota</taxon>
        <taxon>Betaproteobacteria</taxon>
        <taxon>Burkholderiales</taxon>
        <taxon>Burkholderiaceae</taxon>
        <taxon>Paraburkholderia</taxon>
    </lineage>
</organism>
<evidence type="ECO:0000259" key="4">
    <source>
        <dbReference type="PROSITE" id="PS51462"/>
    </source>
</evidence>
<dbReference type="Pfam" id="PF00293">
    <property type="entry name" value="NUDIX"/>
    <property type="match status" value="1"/>
</dbReference>
<dbReference type="InterPro" id="IPR020084">
    <property type="entry name" value="NUDIX_hydrolase_CS"/>
</dbReference>
<dbReference type="Gene3D" id="3.90.79.10">
    <property type="entry name" value="Nucleoside Triphosphate Pyrophosphohydrolase"/>
    <property type="match status" value="1"/>
</dbReference>
<evidence type="ECO:0000313" key="5">
    <source>
        <dbReference type="EMBL" id="SDR61744.1"/>
    </source>
</evidence>
<keyword evidence="6" id="KW-1185">Reference proteome</keyword>
<evidence type="ECO:0000256" key="3">
    <source>
        <dbReference type="RuleBase" id="RU003476"/>
    </source>
</evidence>
<dbReference type="PANTHER" id="PTHR43046:SF2">
    <property type="entry name" value="8-OXO-DGTP DIPHOSPHATASE-RELATED"/>
    <property type="match status" value="1"/>
</dbReference>
<sequence length="144" mass="15618">MKDRATVLCIRNGRVLLVARARSRWALPGGRIRRDEAPVDAARRELEEETGLVATELIYLFRFGGLGTLHDVFLVEVPADAVAQPGNEIARCRWFVPSKIATPSASVPTRGIVELLFPRGPIQMATPTNLAGTPAGEGMTMAPK</sequence>
<comment type="similarity">
    <text evidence="3">Belongs to the Nudix hydrolase family.</text>
</comment>
<evidence type="ECO:0000313" key="6">
    <source>
        <dbReference type="Proteomes" id="UP000199365"/>
    </source>
</evidence>
<reference evidence="6" key="1">
    <citation type="submission" date="2016-10" db="EMBL/GenBank/DDBJ databases">
        <authorList>
            <person name="Varghese N."/>
            <person name="Submissions S."/>
        </authorList>
    </citation>
    <scope>NUCLEOTIDE SEQUENCE [LARGE SCALE GENOMIC DNA]</scope>
    <source>
        <strain evidence="6">DUS833</strain>
    </source>
</reference>
<dbReference type="RefSeq" id="WP_090812392.1">
    <property type="nucleotide sequence ID" value="NZ_FNKX01000004.1"/>
</dbReference>
<dbReference type="PROSITE" id="PS51462">
    <property type="entry name" value="NUDIX"/>
    <property type="match status" value="1"/>
</dbReference>
<comment type="cofactor">
    <cofactor evidence="1">
        <name>Mg(2+)</name>
        <dbReference type="ChEBI" id="CHEBI:18420"/>
    </cofactor>
</comment>
<protein>
    <submittedName>
        <fullName evidence="5">8-oxo-dGTP diphosphatase</fullName>
    </submittedName>
</protein>
<evidence type="ECO:0000256" key="1">
    <source>
        <dbReference type="ARBA" id="ARBA00001946"/>
    </source>
</evidence>
<feature type="domain" description="Nudix hydrolase" evidence="4">
    <location>
        <begin position="1"/>
        <end position="118"/>
    </location>
</feature>
<dbReference type="PRINTS" id="PR00502">
    <property type="entry name" value="NUDIXFAMILY"/>
</dbReference>
<dbReference type="EMBL" id="FNKX01000004">
    <property type="protein sequence ID" value="SDR61744.1"/>
    <property type="molecule type" value="Genomic_DNA"/>
</dbReference>
<dbReference type="AlphaFoldDB" id="A0A1H1KHH5"/>
<dbReference type="InterPro" id="IPR000086">
    <property type="entry name" value="NUDIX_hydrolase_dom"/>
</dbReference>
<name>A0A1H1KHH5_9BURK</name>
<dbReference type="STRING" id="157910.SAMN05445850_7937"/>
<dbReference type="CDD" id="cd04667">
    <property type="entry name" value="NUDIX_Hydrolase"/>
    <property type="match status" value="1"/>
</dbReference>
<gene>
    <name evidence="5" type="ORF">SAMN05445850_7937</name>
</gene>
<keyword evidence="2 3" id="KW-0378">Hydrolase</keyword>
<dbReference type="InterPro" id="IPR020476">
    <property type="entry name" value="Nudix_hydrolase"/>
</dbReference>
<accession>A0A1H1KHH5</accession>
<dbReference type="SUPFAM" id="SSF55811">
    <property type="entry name" value="Nudix"/>
    <property type="match status" value="1"/>
</dbReference>
<dbReference type="PROSITE" id="PS00893">
    <property type="entry name" value="NUDIX_BOX"/>
    <property type="match status" value="1"/>
</dbReference>
<proteinExistence type="inferred from homology"/>
<evidence type="ECO:0000256" key="2">
    <source>
        <dbReference type="ARBA" id="ARBA00022801"/>
    </source>
</evidence>
<dbReference type="PANTHER" id="PTHR43046">
    <property type="entry name" value="GDP-MANNOSE MANNOSYL HYDROLASE"/>
    <property type="match status" value="1"/>
</dbReference>